<proteinExistence type="predicted"/>
<name>A0A2N3RPV3_9XANT</name>
<feature type="compositionally biased region" description="Basic and acidic residues" evidence="1">
    <location>
        <begin position="17"/>
        <end position="27"/>
    </location>
</feature>
<evidence type="ECO:0000313" key="2">
    <source>
        <dbReference type="EMBL" id="PKV14529.1"/>
    </source>
</evidence>
<evidence type="ECO:0000256" key="1">
    <source>
        <dbReference type="SAM" id="MobiDB-lite"/>
    </source>
</evidence>
<comment type="caution">
    <text evidence="2">The sequence shown here is derived from an EMBL/GenBank/DDBJ whole genome shotgun (WGS) entry which is preliminary data.</text>
</comment>
<dbReference type="EMBL" id="PHKW01000001">
    <property type="protein sequence ID" value="PKV18811.1"/>
    <property type="molecule type" value="Genomic_DNA"/>
</dbReference>
<dbReference type="OrthoDB" id="6001031at2"/>
<evidence type="ECO:0000313" key="5">
    <source>
        <dbReference type="Proteomes" id="UP000233748"/>
    </source>
</evidence>
<reference evidence="4 5" key="1">
    <citation type="submission" date="2017-11" db="EMBL/GenBank/DDBJ databases">
        <title>Xanthomonas prunicola sp. nov., a novel pathogen that affects nectarine (Prunus persica var. nectarine) trees.</title>
        <authorList>
            <person name="Lopez M."/>
            <person name="Lopez-Soriano P."/>
            <person name="Garita-Cambronero J."/>
            <person name="Beltran C."/>
            <person name="Taghouti G."/>
            <person name="Portier P."/>
            <person name="Cubero J."/>
            <person name="Fischer-Le Saux M."/>
            <person name="Marco-Noales E."/>
        </authorList>
    </citation>
    <scope>NUCLEOTIDE SEQUENCE [LARGE SCALE GENOMIC DNA]</scope>
    <source>
        <strain evidence="2 4">CFBP8353</strain>
        <strain evidence="3 5">CFBP8354</strain>
    </source>
</reference>
<dbReference type="EMBL" id="PHKV01000001">
    <property type="protein sequence ID" value="PKV14529.1"/>
    <property type="molecule type" value="Genomic_DNA"/>
</dbReference>
<dbReference type="AlphaFoldDB" id="A0A2N3RPV3"/>
<organism evidence="2 4">
    <name type="scientific">Xanthomonas prunicola</name>
    <dbReference type="NCBI Taxonomy" id="2053930"/>
    <lineage>
        <taxon>Bacteria</taxon>
        <taxon>Pseudomonadati</taxon>
        <taxon>Pseudomonadota</taxon>
        <taxon>Gammaproteobacteria</taxon>
        <taxon>Lysobacterales</taxon>
        <taxon>Lysobacteraceae</taxon>
        <taxon>Xanthomonas</taxon>
    </lineage>
</organism>
<accession>A0A2N3RPV3</accession>
<dbReference type="Proteomes" id="UP000233720">
    <property type="component" value="Unassembled WGS sequence"/>
</dbReference>
<sequence>MSVIDAGDEPVLPSGFRWEKASQHEEGPPTALTLDGVEIARMMDKVAGGWFVLLERQRPSPPGEPFAPLVTRDCSSFEQGRRGTAMWATRHEVRIRSEVAARIAANPRHLGAGR</sequence>
<evidence type="ECO:0000313" key="3">
    <source>
        <dbReference type="EMBL" id="PKV18811.1"/>
    </source>
</evidence>
<evidence type="ECO:0000313" key="4">
    <source>
        <dbReference type="Proteomes" id="UP000233720"/>
    </source>
</evidence>
<keyword evidence="5" id="KW-1185">Reference proteome</keyword>
<dbReference type="RefSeq" id="WP_080766532.1">
    <property type="nucleotide sequence ID" value="NZ_CP094827.1"/>
</dbReference>
<protein>
    <submittedName>
        <fullName evidence="2">Uncharacterized protein</fullName>
    </submittedName>
</protein>
<feature type="region of interest" description="Disordered" evidence="1">
    <location>
        <begin position="1"/>
        <end position="30"/>
    </location>
</feature>
<gene>
    <name evidence="2" type="ORF">XpruCFBP8353_05695</name>
    <name evidence="3" type="ORF">XpruCFBP8354_05695</name>
</gene>
<dbReference type="Proteomes" id="UP000233748">
    <property type="component" value="Unassembled WGS sequence"/>
</dbReference>